<feature type="region of interest" description="Disordered" evidence="1">
    <location>
        <begin position="99"/>
        <end position="166"/>
    </location>
</feature>
<dbReference type="OrthoDB" id="10055694at2759"/>
<dbReference type="Pfam" id="PF15692">
    <property type="entry name" value="NKAP"/>
    <property type="match status" value="1"/>
</dbReference>
<proteinExistence type="predicted"/>
<dbReference type="OMA" id="SQRADWK"/>
<evidence type="ECO:0000256" key="1">
    <source>
        <dbReference type="SAM" id="MobiDB-lite"/>
    </source>
</evidence>
<feature type="compositionally biased region" description="Basic and acidic residues" evidence="1">
    <location>
        <begin position="133"/>
        <end position="151"/>
    </location>
</feature>
<sequence length="375" mass="42893">MRRGSGFLAGSERSLFAGSRTVVRVAPTSGQGGPQGGDDASGLRADPGSRGPSWGRACPGGERDSQPARRTTAMARIPMGKVLLRNVIRHTDAHNKIQEESEMWKSREKEKQTNETRFFQRRRKSVDLPGNRMRCDGYDEEAEERKAEAAARKPLTTPQDDREVRYWTKKLYEVEASDPNRWGHSGYKELYPEEFESESDQKDSSEGRTANGTKAIRLKSSKSNSRKRKRSNKSNKKKRKKKSSKKLRRKKHLQSSDSSSDSESSEEEEDSDHRKRRKVKKHRRKTAKKQKKVPSTSCESENNSSHGSDSDTTGKDESDPGDCLEKRRKRRKKKHHRNVPKEDGDKEIKNSRRKRKNWKIAHNDTSDDSGEDDLN</sequence>
<feature type="compositionally biased region" description="Basic and acidic residues" evidence="1">
    <location>
        <begin position="99"/>
        <end position="114"/>
    </location>
</feature>
<organism evidence="2 3">
    <name type="scientific">Scyliorhinus torazame</name>
    <name type="common">Cloudy catshark</name>
    <name type="synonym">Catulus torazame</name>
    <dbReference type="NCBI Taxonomy" id="75743"/>
    <lineage>
        <taxon>Eukaryota</taxon>
        <taxon>Metazoa</taxon>
        <taxon>Chordata</taxon>
        <taxon>Craniata</taxon>
        <taxon>Vertebrata</taxon>
        <taxon>Chondrichthyes</taxon>
        <taxon>Elasmobranchii</taxon>
        <taxon>Galeomorphii</taxon>
        <taxon>Galeoidea</taxon>
        <taxon>Carcharhiniformes</taxon>
        <taxon>Scyliorhinidae</taxon>
        <taxon>Scyliorhinus</taxon>
    </lineage>
</organism>
<dbReference type="Proteomes" id="UP000288216">
    <property type="component" value="Unassembled WGS sequence"/>
</dbReference>
<comment type="caution">
    <text evidence="2">The sequence shown here is derived from an EMBL/GenBank/DDBJ whole genome shotgun (WGS) entry which is preliminary data.</text>
</comment>
<protein>
    <submittedName>
        <fullName evidence="2">Uncharacterized protein</fullName>
    </submittedName>
</protein>
<feature type="compositionally biased region" description="Acidic residues" evidence="1">
    <location>
        <begin position="366"/>
        <end position="375"/>
    </location>
</feature>
<name>A0A401PCI9_SCYTO</name>
<keyword evidence="3" id="KW-1185">Reference proteome</keyword>
<dbReference type="STRING" id="75743.A0A401PCI9"/>
<feature type="compositionally biased region" description="Basic residues" evidence="1">
    <location>
        <begin position="274"/>
        <end position="292"/>
    </location>
</feature>
<feature type="compositionally biased region" description="Basic residues" evidence="1">
    <location>
        <begin position="216"/>
        <end position="253"/>
    </location>
</feature>
<feature type="region of interest" description="Disordered" evidence="1">
    <location>
        <begin position="18"/>
        <end position="73"/>
    </location>
</feature>
<feature type="region of interest" description="Disordered" evidence="1">
    <location>
        <begin position="193"/>
        <end position="375"/>
    </location>
</feature>
<dbReference type="InterPro" id="IPR043407">
    <property type="entry name" value="Nkap_D1"/>
</dbReference>
<accession>A0A401PCI9</accession>
<dbReference type="PANTHER" id="PTHR46940:SF1">
    <property type="entry name" value="NKAP DOMAIN CONTAINING 1"/>
    <property type="match status" value="1"/>
</dbReference>
<evidence type="ECO:0000313" key="2">
    <source>
        <dbReference type="EMBL" id="GCB70842.1"/>
    </source>
</evidence>
<gene>
    <name evidence="2" type="ORF">scyTo_0005786</name>
</gene>
<feature type="compositionally biased region" description="Basic residues" evidence="1">
    <location>
        <begin position="326"/>
        <end position="338"/>
    </location>
</feature>
<reference evidence="2 3" key="1">
    <citation type="journal article" date="2018" name="Nat. Ecol. Evol.">
        <title>Shark genomes provide insights into elasmobranch evolution and the origin of vertebrates.</title>
        <authorList>
            <person name="Hara Y"/>
            <person name="Yamaguchi K"/>
            <person name="Onimaru K"/>
            <person name="Kadota M"/>
            <person name="Koyanagi M"/>
            <person name="Keeley SD"/>
            <person name="Tatsumi K"/>
            <person name="Tanaka K"/>
            <person name="Motone F"/>
            <person name="Kageyama Y"/>
            <person name="Nozu R"/>
            <person name="Adachi N"/>
            <person name="Nishimura O"/>
            <person name="Nakagawa R"/>
            <person name="Tanegashima C"/>
            <person name="Kiyatake I"/>
            <person name="Matsumoto R"/>
            <person name="Murakumo K"/>
            <person name="Nishida K"/>
            <person name="Terakita A"/>
            <person name="Kuratani S"/>
            <person name="Sato K"/>
            <person name="Hyodo S Kuraku.S."/>
        </authorList>
    </citation>
    <scope>NUCLEOTIDE SEQUENCE [LARGE SCALE GENOMIC DNA]</scope>
</reference>
<dbReference type="AlphaFoldDB" id="A0A401PCI9"/>
<feature type="compositionally biased region" description="Basic and acidic residues" evidence="1">
    <location>
        <begin position="339"/>
        <end position="350"/>
    </location>
</feature>
<feature type="compositionally biased region" description="Basic and acidic residues" evidence="1">
    <location>
        <begin position="308"/>
        <end position="318"/>
    </location>
</feature>
<feature type="compositionally biased region" description="Polar residues" evidence="1">
    <location>
        <begin position="293"/>
        <end position="307"/>
    </location>
</feature>
<evidence type="ECO:0000313" key="3">
    <source>
        <dbReference type="Proteomes" id="UP000288216"/>
    </source>
</evidence>
<dbReference type="PANTHER" id="PTHR46940">
    <property type="entry name" value="NKAP DOMAIN-CONTAINING 1"/>
    <property type="match status" value="1"/>
</dbReference>
<dbReference type="EMBL" id="BFAA01001855">
    <property type="protein sequence ID" value="GCB70842.1"/>
    <property type="molecule type" value="Genomic_DNA"/>
</dbReference>